<evidence type="ECO:0000313" key="2">
    <source>
        <dbReference type="Proteomes" id="UP001224516"/>
    </source>
</evidence>
<reference evidence="1 2" key="1">
    <citation type="submission" date="2023-12" db="EMBL/GenBank/DDBJ databases">
        <title>Evaluation and characterization of a potential secondary metabolite violacein from indigenous Chromobacterium amazonense SAM215.</title>
        <authorList>
            <person name="Tarafdar M.R."/>
            <person name="Abedin S.M."/>
            <person name="Atiqua A."/>
            <person name="Saha A."/>
            <person name="Khan S.N."/>
        </authorList>
    </citation>
    <scope>NUCLEOTIDE SEQUENCE [LARGE SCALE GENOMIC DNA]</scope>
    <source>
        <strain evidence="1 2">SAM215</strain>
    </source>
</reference>
<evidence type="ECO:0000313" key="1">
    <source>
        <dbReference type="EMBL" id="MEJ8675691.1"/>
    </source>
</evidence>
<proteinExistence type="predicted"/>
<gene>
    <name evidence="1" type="ORF">QCL97_013220</name>
</gene>
<protein>
    <submittedName>
        <fullName evidence="1">Uncharacterized protein</fullName>
    </submittedName>
</protein>
<dbReference type="RefSeq" id="WP_307911683.1">
    <property type="nucleotide sequence ID" value="NZ_JAVFJF020000026.1"/>
</dbReference>
<dbReference type="EMBL" id="JAVFJF020000026">
    <property type="protein sequence ID" value="MEJ8675691.1"/>
    <property type="molecule type" value="Genomic_DNA"/>
</dbReference>
<comment type="caution">
    <text evidence="1">The sequence shown here is derived from an EMBL/GenBank/DDBJ whole genome shotgun (WGS) entry which is preliminary data.</text>
</comment>
<name>A0ABU8V3L9_9NEIS</name>
<sequence>MNLDEKMTALIVKLNKLTSQKKISWIVKEPPRTLLRGTDDHIPLFVKAKYKDRHFAIYQHRYQDFSVEFEQLYWCEKIVLAIVDIEDHVLWEVREQTSALYDLFDTIRRQISNIDSVIEDLLDDDE</sequence>
<dbReference type="Proteomes" id="UP001224516">
    <property type="component" value="Unassembled WGS sequence"/>
</dbReference>
<organism evidence="1 2">
    <name type="scientific">Chromobacterium amazonense</name>
    <dbReference type="NCBI Taxonomy" id="1382803"/>
    <lineage>
        <taxon>Bacteria</taxon>
        <taxon>Pseudomonadati</taxon>
        <taxon>Pseudomonadota</taxon>
        <taxon>Betaproteobacteria</taxon>
        <taxon>Neisseriales</taxon>
        <taxon>Chromobacteriaceae</taxon>
        <taxon>Chromobacterium</taxon>
    </lineage>
</organism>
<accession>A0ABU8V3L9</accession>
<keyword evidence="2" id="KW-1185">Reference proteome</keyword>